<evidence type="ECO:0000256" key="6">
    <source>
        <dbReference type="ARBA" id="ARBA00022692"/>
    </source>
</evidence>
<dbReference type="Pfam" id="PF08320">
    <property type="entry name" value="PIG-X"/>
    <property type="match status" value="1"/>
</dbReference>
<comment type="subcellular location">
    <subcellularLocation>
        <location evidence="11">Endoplasmic reticulum membrane</location>
        <topology evidence="11">Single-pass membrane protein</topology>
    </subcellularLocation>
    <subcellularLocation>
        <location evidence="1">Endoplasmic reticulum membrane</location>
        <topology evidence="1">Single-pass type III membrane protein</topology>
    </subcellularLocation>
</comment>
<dbReference type="GO" id="GO:1990529">
    <property type="term" value="C:glycosylphosphatidylinositol-mannosyltransferase I complex"/>
    <property type="evidence" value="ECO:0007669"/>
    <property type="project" value="TreeGrafter"/>
</dbReference>
<dbReference type="GO" id="GO:0000030">
    <property type="term" value="F:mannosyltransferase activity"/>
    <property type="evidence" value="ECO:0007669"/>
    <property type="project" value="TreeGrafter"/>
</dbReference>
<evidence type="ECO:0000256" key="2">
    <source>
        <dbReference type="ARBA" id="ARBA00004687"/>
    </source>
</evidence>
<protein>
    <recommendedName>
        <fullName evidence="4 11">Protein PBN1</fullName>
    </recommendedName>
</protein>
<keyword evidence="9 11" id="KW-0472">Membrane</keyword>
<organism evidence="12 13">
    <name type="scientific">Hydnum rufescens UP504</name>
    <dbReference type="NCBI Taxonomy" id="1448309"/>
    <lineage>
        <taxon>Eukaryota</taxon>
        <taxon>Fungi</taxon>
        <taxon>Dikarya</taxon>
        <taxon>Basidiomycota</taxon>
        <taxon>Agaricomycotina</taxon>
        <taxon>Agaricomycetes</taxon>
        <taxon>Cantharellales</taxon>
        <taxon>Hydnaceae</taxon>
        <taxon>Hydnum</taxon>
    </lineage>
</organism>
<gene>
    <name evidence="12" type="ORF">BS47DRAFT_1351072</name>
</gene>
<reference evidence="12" key="1">
    <citation type="journal article" date="2020" name="Nat. Commun.">
        <title>Large-scale genome sequencing of mycorrhizal fungi provides insights into the early evolution of symbiotic traits.</title>
        <authorList>
            <person name="Miyauchi S."/>
            <person name="Kiss E."/>
            <person name="Kuo A."/>
            <person name="Drula E."/>
            <person name="Kohler A."/>
            <person name="Sanchez-Garcia M."/>
            <person name="Morin E."/>
            <person name="Andreopoulos B."/>
            <person name="Barry K.W."/>
            <person name="Bonito G."/>
            <person name="Buee M."/>
            <person name="Carver A."/>
            <person name="Chen C."/>
            <person name="Cichocki N."/>
            <person name="Clum A."/>
            <person name="Culley D."/>
            <person name="Crous P.W."/>
            <person name="Fauchery L."/>
            <person name="Girlanda M."/>
            <person name="Hayes R.D."/>
            <person name="Keri Z."/>
            <person name="LaButti K."/>
            <person name="Lipzen A."/>
            <person name="Lombard V."/>
            <person name="Magnuson J."/>
            <person name="Maillard F."/>
            <person name="Murat C."/>
            <person name="Nolan M."/>
            <person name="Ohm R.A."/>
            <person name="Pangilinan J."/>
            <person name="Pereira M.F."/>
            <person name="Perotto S."/>
            <person name="Peter M."/>
            <person name="Pfister S."/>
            <person name="Riley R."/>
            <person name="Sitrit Y."/>
            <person name="Stielow J.B."/>
            <person name="Szollosi G."/>
            <person name="Zifcakova L."/>
            <person name="Stursova M."/>
            <person name="Spatafora J.W."/>
            <person name="Tedersoo L."/>
            <person name="Vaario L.M."/>
            <person name="Yamada A."/>
            <person name="Yan M."/>
            <person name="Wang P."/>
            <person name="Xu J."/>
            <person name="Bruns T."/>
            <person name="Baldrian P."/>
            <person name="Vilgalys R."/>
            <person name="Dunand C."/>
            <person name="Henrissat B."/>
            <person name="Grigoriev I.V."/>
            <person name="Hibbett D."/>
            <person name="Nagy L.G."/>
            <person name="Martin F.M."/>
        </authorList>
    </citation>
    <scope>NUCLEOTIDE SEQUENCE</scope>
    <source>
        <strain evidence="12">UP504</strain>
    </source>
</reference>
<proteinExistence type="inferred from homology"/>
<evidence type="ECO:0000256" key="1">
    <source>
        <dbReference type="ARBA" id="ARBA00004643"/>
    </source>
</evidence>
<evidence type="ECO:0000256" key="8">
    <source>
        <dbReference type="ARBA" id="ARBA00022989"/>
    </source>
</evidence>
<evidence type="ECO:0000256" key="11">
    <source>
        <dbReference type="RuleBase" id="RU366056"/>
    </source>
</evidence>
<feature type="transmembrane region" description="Helical" evidence="11">
    <location>
        <begin position="206"/>
        <end position="227"/>
    </location>
</feature>
<evidence type="ECO:0000256" key="9">
    <source>
        <dbReference type="ARBA" id="ARBA00023136"/>
    </source>
</evidence>
<dbReference type="Proteomes" id="UP000886523">
    <property type="component" value="Unassembled WGS sequence"/>
</dbReference>
<sequence length="244" mass="27575">MDELSKLHLAIGSPFSASPSIAAVVGTYTSSLSTTQGFHTTSTINIKINISDLVLSHNQRHHDRLHVVYILPPCVFADRYELEQRHQDGTGPSFRLWGETNLELPVEAVDPRGSALLLTIQRSEGDESVQVPLHMRYMLPRASGGHVSVRFPWPTIFWASDEDSLKLAESLWYRRRTNVSAMFLRPSQDPFYTVKIPTGNLDQGPLAVWLTLILVLFSFLYVARGLWVSSIRLSRRRAAVDKYK</sequence>
<dbReference type="AlphaFoldDB" id="A0A9P6DQY7"/>
<comment type="caution">
    <text evidence="12">The sequence shown here is derived from an EMBL/GenBank/DDBJ whole genome shotgun (WGS) entry which is preliminary data.</text>
</comment>
<evidence type="ECO:0000256" key="5">
    <source>
        <dbReference type="ARBA" id="ARBA00022502"/>
    </source>
</evidence>
<comment type="function">
    <text evidence="11">Required for proper folding and/or the stability of a subset of proteins in the endoplasmic reticulum. Component of glycosylphosphatidylinositol-mannosyltransferase 1 which transfers the first of the 4 mannoses in the GPI-anchor precursors during GPI-anchor biosynthesis. Probably acts by stabilizing the mannosyltransferase GPI14.</text>
</comment>
<dbReference type="PANTHER" id="PTHR28533">
    <property type="entry name" value="PROTEIN PBN1"/>
    <property type="match status" value="1"/>
</dbReference>
<evidence type="ECO:0000256" key="4">
    <source>
        <dbReference type="ARBA" id="ARBA00020410"/>
    </source>
</evidence>
<keyword evidence="7 11" id="KW-0256">Endoplasmic reticulum</keyword>
<keyword evidence="5 11" id="KW-0337">GPI-anchor biosynthesis</keyword>
<dbReference type="EMBL" id="MU129070">
    <property type="protein sequence ID" value="KAF9507879.1"/>
    <property type="molecule type" value="Genomic_DNA"/>
</dbReference>
<dbReference type="InterPro" id="IPR013233">
    <property type="entry name" value="PIG-X/PBN1"/>
</dbReference>
<evidence type="ECO:0000256" key="3">
    <source>
        <dbReference type="ARBA" id="ARBA00010345"/>
    </source>
</evidence>
<dbReference type="GO" id="GO:0005789">
    <property type="term" value="C:endoplasmic reticulum membrane"/>
    <property type="evidence" value="ECO:0007669"/>
    <property type="project" value="UniProtKB-SubCell"/>
</dbReference>
<comment type="pathway">
    <text evidence="2 11">Glycolipid biosynthesis; glycosylphosphatidylinositol-anchor biosynthesis.</text>
</comment>
<comment type="similarity">
    <text evidence="3 11">Belongs to the PIGX family.</text>
</comment>
<dbReference type="SMART" id="SM00780">
    <property type="entry name" value="PIG-X"/>
    <property type="match status" value="1"/>
</dbReference>
<dbReference type="GO" id="GO:0006506">
    <property type="term" value="P:GPI anchor biosynthetic process"/>
    <property type="evidence" value="ECO:0007669"/>
    <property type="project" value="UniProtKB-KW"/>
</dbReference>
<keyword evidence="6 11" id="KW-0812">Transmembrane</keyword>
<keyword evidence="13" id="KW-1185">Reference proteome</keyword>
<evidence type="ECO:0000313" key="13">
    <source>
        <dbReference type="Proteomes" id="UP000886523"/>
    </source>
</evidence>
<evidence type="ECO:0000256" key="10">
    <source>
        <dbReference type="ARBA" id="ARBA00023180"/>
    </source>
</evidence>
<evidence type="ECO:0000313" key="12">
    <source>
        <dbReference type="EMBL" id="KAF9507879.1"/>
    </source>
</evidence>
<keyword evidence="10" id="KW-0325">Glycoprotein</keyword>
<dbReference type="InterPro" id="IPR042322">
    <property type="entry name" value="Pbn1"/>
</dbReference>
<keyword evidence="8 11" id="KW-1133">Transmembrane helix</keyword>
<evidence type="ECO:0000256" key="7">
    <source>
        <dbReference type="ARBA" id="ARBA00022824"/>
    </source>
</evidence>
<accession>A0A9P6DQY7</accession>
<dbReference type="OrthoDB" id="5546453at2759"/>
<name>A0A9P6DQY7_9AGAM</name>
<dbReference type="PANTHER" id="PTHR28533:SF1">
    <property type="entry name" value="PROTEIN PBN1"/>
    <property type="match status" value="1"/>
</dbReference>